<accession>A0AAD5F7Q5</accession>
<sequence>MQQQLCHVAAEIAAQPRSLVASSVVQLQGLGAGAATHDSAAIRDHLNAISDHSLVLEQIHSLAPLQPHLTYALVYTSNGTLAHLSLGPIHTSIPDTRSQVSLNARVDQLTQRVDDQNSLIGQLLRQINFGQSLGAHDNERRIRQHTGEHFEGS</sequence>
<evidence type="ECO:0000313" key="1">
    <source>
        <dbReference type="EMBL" id="KAI5356461.1"/>
    </source>
</evidence>
<protein>
    <submittedName>
        <fullName evidence="1">Uncharacterized protein</fullName>
    </submittedName>
</protein>
<dbReference type="EMBL" id="JAJFAZ020000001">
    <property type="protein sequence ID" value="KAI5356461.1"/>
    <property type="molecule type" value="Genomic_DNA"/>
</dbReference>
<dbReference type="AlphaFoldDB" id="A0AAD5F7Q5"/>
<dbReference type="Proteomes" id="UP001054821">
    <property type="component" value="Chromosome 1"/>
</dbReference>
<keyword evidence="2" id="KW-1185">Reference proteome</keyword>
<evidence type="ECO:0000313" key="2">
    <source>
        <dbReference type="Proteomes" id="UP001054821"/>
    </source>
</evidence>
<organism evidence="1 2">
    <name type="scientific">Prunus dulcis</name>
    <name type="common">Almond</name>
    <name type="synonym">Amygdalus dulcis</name>
    <dbReference type="NCBI Taxonomy" id="3755"/>
    <lineage>
        <taxon>Eukaryota</taxon>
        <taxon>Viridiplantae</taxon>
        <taxon>Streptophyta</taxon>
        <taxon>Embryophyta</taxon>
        <taxon>Tracheophyta</taxon>
        <taxon>Spermatophyta</taxon>
        <taxon>Magnoliopsida</taxon>
        <taxon>eudicotyledons</taxon>
        <taxon>Gunneridae</taxon>
        <taxon>Pentapetalae</taxon>
        <taxon>rosids</taxon>
        <taxon>fabids</taxon>
        <taxon>Rosales</taxon>
        <taxon>Rosaceae</taxon>
        <taxon>Amygdaloideae</taxon>
        <taxon>Amygdaleae</taxon>
        <taxon>Prunus</taxon>
    </lineage>
</organism>
<proteinExistence type="predicted"/>
<comment type="caution">
    <text evidence="1">The sequence shown here is derived from an EMBL/GenBank/DDBJ whole genome shotgun (WGS) entry which is preliminary data.</text>
</comment>
<gene>
    <name evidence="1" type="ORF">L3X38_009357</name>
</gene>
<reference evidence="1 2" key="1">
    <citation type="journal article" date="2022" name="G3 (Bethesda)">
        <title>Whole-genome sequence and methylome profiling of the almond [Prunus dulcis (Mill.) D.A. Webb] cultivar 'Nonpareil'.</title>
        <authorList>
            <person name="D'Amico-Willman K.M."/>
            <person name="Ouma W.Z."/>
            <person name="Meulia T."/>
            <person name="Sideli G.M."/>
            <person name="Gradziel T.M."/>
            <person name="Fresnedo-Ramirez J."/>
        </authorList>
    </citation>
    <scope>NUCLEOTIDE SEQUENCE [LARGE SCALE GENOMIC DNA]</scope>
    <source>
        <strain evidence="1">Clone GOH B32 T37-40</strain>
    </source>
</reference>
<name>A0AAD5F7Q5_PRUDU</name>